<dbReference type="Gene3D" id="3.30.1390.30">
    <property type="entry name" value="Penicillin-binding protein 2a, domain 3"/>
    <property type="match status" value="1"/>
</dbReference>
<sequence length="648" mass="70449">MRRRAPPLITENSQAFTFTRRAMVLGALQGGVAAILAGRLGYIAIAENERYKLLAEGNRVHMQLIPPRRGWIVDRQGQPIAINRSDFRVDLIPDRLRDSERIIAELTKILGLSSDEIERIHDDLKGAAGYQPVAVAENLSFEKFAAVTVRLPELPGVSPLRAFSRFYPDGAAVGHLIGYVGIPNRKEYEAENKAPLLLTPGFKIGKQGLEKTMEERLRGQPGAKRVEVTARGKLVRELSTLADKSGAPMPLTIDAGLQTYAARRLGNESGSVVVIDLHNGDILAMASMPAYDPNSFSDGISHDEWNMLSADQRHPLINKSLNALYPPGSTIKPMVAMALLGAGVKPEETVSCGGGYNLGNRFFRCLGRHGPMNMHRAIAKSCNTYFYAMGRRVGYDHIAGYARQLGLGAKYDLPVESQSFGTVPDSEWKRRKYKQEWTQSDTLNASIGQGYLIVNPLQLAVMSARIASGKNLQPRLIGGDRTVPKALPMPAEHFETVRSGMWEVVNGNGTAGRSRLQLPGIEMGGKTGTAQVRRIAGSQRGQGGEWKYRDHGLFVCFAPTDNPRYAASVVIEHGMGGSRAAAPVAKDVLTYLFDKQKAMEALLPMEEGWGGDIAKRMEAQAAAWVAGKPAREAQAAAEAALKASQGTA</sequence>
<dbReference type="Pfam" id="PF03717">
    <property type="entry name" value="PBP_dimer"/>
    <property type="match status" value="1"/>
</dbReference>
<dbReference type="InterPro" id="IPR036138">
    <property type="entry name" value="PBP_dimer_sf"/>
</dbReference>
<dbReference type="SUPFAM" id="SSF56519">
    <property type="entry name" value="Penicillin binding protein dimerisation domain"/>
    <property type="match status" value="1"/>
</dbReference>
<evidence type="ECO:0000256" key="13">
    <source>
        <dbReference type="ARBA" id="ARBA00023316"/>
    </source>
</evidence>
<evidence type="ECO:0000259" key="16">
    <source>
        <dbReference type="Pfam" id="PF03717"/>
    </source>
</evidence>
<keyword evidence="4" id="KW-0997">Cell inner membrane</keyword>
<gene>
    <name evidence="17" type="ORF">SAMN06295910_2702</name>
</gene>
<keyword evidence="17" id="KW-0808">Transferase</keyword>
<dbReference type="GO" id="GO:0071972">
    <property type="term" value="F:peptidoglycan L,D-transpeptidase activity"/>
    <property type="evidence" value="ECO:0007669"/>
    <property type="project" value="TreeGrafter"/>
</dbReference>
<dbReference type="PANTHER" id="PTHR30627:SF2">
    <property type="entry name" value="PEPTIDOGLYCAN D,D-TRANSPEPTIDASE MRDA"/>
    <property type="match status" value="1"/>
</dbReference>
<dbReference type="GO" id="GO:0008658">
    <property type="term" value="F:penicillin binding"/>
    <property type="evidence" value="ECO:0007669"/>
    <property type="project" value="InterPro"/>
</dbReference>
<feature type="domain" description="Penicillin-binding protein dimerisation" evidence="16">
    <location>
        <begin position="65"/>
        <end position="238"/>
    </location>
</feature>
<dbReference type="GO" id="GO:0009252">
    <property type="term" value="P:peptidoglycan biosynthetic process"/>
    <property type="evidence" value="ECO:0007669"/>
    <property type="project" value="UniProtKB-KW"/>
</dbReference>
<dbReference type="NCBIfam" id="TIGR03423">
    <property type="entry name" value="pbp2_mrdA"/>
    <property type="match status" value="1"/>
</dbReference>
<keyword evidence="3" id="KW-1003">Cell membrane</keyword>
<dbReference type="Proteomes" id="UP000192934">
    <property type="component" value="Chromosome I"/>
</dbReference>
<evidence type="ECO:0000256" key="11">
    <source>
        <dbReference type="ARBA" id="ARBA00022989"/>
    </source>
</evidence>
<keyword evidence="18" id="KW-1185">Reference proteome</keyword>
<evidence type="ECO:0000256" key="3">
    <source>
        <dbReference type="ARBA" id="ARBA00022475"/>
    </source>
</evidence>
<keyword evidence="13" id="KW-0961">Cell wall biogenesis/degradation</keyword>
<keyword evidence="8" id="KW-0378">Hydrolase</keyword>
<dbReference type="GO" id="GO:0016740">
    <property type="term" value="F:transferase activity"/>
    <property type="evidence" value="ECO:0007669"/>
    <property type="project" value="UniProtKB-KW"/>
</dbReference>
<evidence type="ECO:0000313" key="18">
    <source>
        <dbReference type="Proteomes" id="UP000192934"/>
    </source>
</evidence>
<dbReference type="GO" id="GO:0071555">
    <property type="term" value="P:cell wall organization"/>
    <property type="evidence" value="ECO:0007669"/>
    <property type="project" value="UniProtKB-KW"/>
</dbReference>
<dbReference type="GO" id="GO:0006508">
    <property type="term" value="P:proteolysis"/>
    <property type="evidence" value="ECO:0007669"/>
    <property type="project" value="UniProtKB-KW"/>
</dbReference>
<evidence type="ECO:0000313" key="17">
    <source>
        <dbReference type="EMBL" id="SMF78433.1"/>
    </source>
</evidence>
<feature type="domain" description="Penicillin-binding protein transpeptidase" evidence="15">
    <location>
        <begin position="270"/>
        <end position="589"/>
    </location>
</feature>
<evidence type="ECO:0000256" key="12">
    <source>
        <dbReference type="ARBA" id="ARBA00023136"/>
    </source>
</evidence>
<evidence type="ECO:0000256" key="10">
    <source>
        <dbReference type="ARBA" id="ARBA00022984"/>
    </source>
</evidence>
<evidence type="ECO:0000256" key="6">
    <source>
        <dbReference type="ARBA" id="ARBA00022670"/>
    </source>
</evidence>
<dbReference type="AlphaFoldDB" id="A0A1X7H2R7"/>
<accession>A0A1X7H2R7</accession>
<dbReference type="GO" id="GO:0008360">
    <property type="term" value="P:regulation of cell shape"/>
    <property type="evidence" value="ECO:0007669"/>
    <property type="project" value="UniProtKB-KW"/>
</dbReference>
<dbReference type="InterPro" id="IPR050515">
    <property type="entry name" value="Beta-lactam/transpept"/>
</dbReference>
<dbReference type="OrthoDB" id="9766847at2"/>
<evidence type="ECO:0000256" key="5">
    <source>
        <dbReference type="ARBA" id="ARBA00022645"/>
    </source>
</evidence>
<feature type="transmembrane region" description="Helical" evidence="14">
    <location>
        <begin position="21"/>
        <end position="45"/>
    </location>
</feature>
<keyword evidence="11 14" id="KW-1133">Transmembrane helix</keyword>
<dbReference type="RefSeq" id="WP_085219228.1">
    <property type="nucleotide sequence ID" value="NZ_LT840185.1"/>
</dbReference>
<evidence type="ECO:0000256" key="7">
    <source>
        <dbReference type="ARBA" id="ARBA00022692"/>
    </source>
</evidence>
<dbReference type="InterPro" id="IPR001460">
    <property type="entry name" value="PCN-bd_Tpept"/>
</dbReference>
<dbReference type="InterPro" id="IPR005311">
    <property type="entry name" value="PBP_dimer"/>
</dbReference>
<keyword evidence="6" id="KW-0645">Protease</keyword>
<evidence type="ECO:0000256" key="8">
    <source>
        <dbReference type="ARBA" id="ARBA00022801"/>
    </source>
</evidence>
<evidence type="ECO:0000259" key="15">
    <source>
        <dbReference type="Pfam" id="PF00905"/>
    </source>
</evidence>
<dbReference type="GO" id="GO:0005886">
    <property type="term" value="C:plasma membrane"/>
    <property type="evidence" value="ECO:0007669"/>
    <property type="project" value="UniProtKB-SubCell"/>
</dbReference>
<keyword evidence="7 14" id="KW-0812">Transmembrane</keyword>
<keyword evidence="12 14" id="KW-0472">Membrane</keyword>
<keyword evidence="5" id="KW-0121">Carboxypeptidase</keyword>
<comment type="subcellular location">
    <subcellularLocation>
        <location evidence="2">Cell membrane</location>
    </subcellularLocation>
    <subcellularLocation>
        <location evidence="1">Membrane</location>
        <topology evidence="1">Single-pass membrane protein</topology>
    </subcellularLocation>
</comment>
<evidence type="ECO:0000256" key="1">
    <source>
        <dbReference type="ARBA" id="ARBA00004167"/>
    </source>
</evidence>
<dbReference type="Gene3D" id="3.40.710.10">
    <property type="entry name" value="DD-peptidase/beta-lactamase superfamily"/>
    <property type="match status" value="1"/>
</dbReference>
<dbReference type="InterPro" id="IPR012338">
    <property type="entry name" value="Beta-lactam/transpept-like"/>
</dbReference>
<evidence type="ECO:0000256" key="9">
    <source>
        <dbReference type="ARBA" id="ARBA00022960"/>
    </source>
</evidence>
<proteinExistence type="predicted"/>
<dbReference type="PANTHER" id="PTHR30627">
    <property type="entry name" value="PEPTIDOGLYCAN D,D-TRANSPEPTIDASE"/>
    <property type="match status" value="1"/>
</dbReference>
<dbReference type="InterPro" id="IPR017790">
    <property type="entry name" value="Penicillin-binding_protein_2"/>
</dbReference>
<dbReference type="Gene3D" id="3.90.1310.10">
    <property type="entry name" value="Penicillin-binding protein 2a (Domain 2)"/>
    <property type="match status" value="1"/>
</dbReference>
<dbReference type="Pfam" id="PF00905">
    <property type="entry name" value="Transpeptidase"/>
    <property type="match status" value="1"/>
</dbReference>
<evidence type="ECO:0000256" key="4">
    <source>
        <dbReference type="ARBA" id="ARBA00022519"/>
    </source>
</evidence>
<keyword evidence="10" id="KW-0573">Peptidoglycan synthesis</keyword>
<name>A0A1X7H2R7_9SPHN</name>
<protein>
    <submittedName>
        <fullName evidence="17">Peptidoglycan glycosyltransferase</fullName>
    </submittedName>
</protein>
<dbReference type="STRING" id="941907.SAMN06295910_2702"/>
<evidence type="ECO:0000256" key="14">
    <source>
        <dbReference type="SAM" id="Phobius"/>
    </source>
</evidence>
<keyword evidence="9" id="KW-0133">Cell shape</keyword>
<dbReference type="SUPFAM" id="SSF56601">
    <property type="entry name" value="beta-lactamase/transpeptidase-like"/>
    <property type="match status" value="1"/>
</dbReference>
<evidence type="ECO:0000256" key="2">
    <source>
        <dbReference type="ARBA" id="ARBA00004236"/>
    </source>
</evidence>
<dbReference type="EMBL" id="LT840185">
    <property type="protein sequence ID" value="SMF78433.1"/>
    <property type="molecule type" value="Genomic_DNA"/>
</dbReference>
<reference evidence="18" key="1">
    <citation type="submission" date="2017-04" db="EMBL/GenBank/DDBJ databases">
        <authorList>
            <person name="Varghese N."/>
            <person name="Submissions S."/>
        </authorList>
    </citation>
    <scope>NUCLEOTIDE SEQUENCE [LARGE SCALE GENOMIC DNA]</scope>
    <source>
        <strain evidence="18">Dd16</strain>
    </source>
</reference>
<organism evidence="17 18">
    <name type="scientific">Allosphingosinicella indica</name>
    <dbReference type="NCBI Taxonomy" id="941907"/>
    <lineage>
        <taxon>Bacteria</taxon>
        <taxon>Pseudomonadati</taxon>
        <taxon>Pseudomonadota</taxon>
        <taxon>Alphaproteobacteria</taxon>
        <taxon>Sphingomonadales</taxon>
        <taxon>Sphingomonadaceae</taxon>
        <taxon>Allosphingosinicella</taxon>
    </lineage>
</organism>
<dbReference type="GO" id="GO:0009002">
    <property type="term" value="F:serine-type D-Ala-D-Ala carboxypeptidase activity"/>
    <property type="evidence" value="ECO:0007669"/>
    <property type="project" value="InterPro"/>
</dbReference>